<dbReference type="EMBL" id="FNPH01000021">
    <property type="protein sequence ID" value="SDZ46980.1"/>
    <property type="molecule type" value="Genomic_DNA"/>
</dbReference>
<accession>A0A1H3TA51</accession>
<dbReference type="AlphaFoldDB" id="A0A1H3TA51"/>
<name>A0A1H3TA51_9ACTN</name>
<evidence type="ECO:0000313" key="1">
    <source>
        <dbReference type="EMBL" id="SDZ46980.1"/>
    </source>
</evidence>
<proteinExistence type="predicted"/>
<keyword evidence="2" id="KW-1185">Reference proteome</keyword>
<reference evidence="2" key="1">
    <citation type="submission" date="2016-10" db="EMBL/GenBank/DDBJ databases">
        <authorList>
            <person name="Varghese N."/>
            <person name="Submissions S."/>
        </authorList>
    </citation>
    <scope>NUCLEOTIDE SEQUENCE [LARGE SCALE GENOMIC DNA]</scope>
    <source>
        <strain evidence="2">DSM 45245</strain>
    </source>
</reference>
<dbReference type="Proteomes" id="UP000242415">
    <property type="component" value="Unassembled WGS sequence"/>
</dbReference>
<gene>
    <name evidence="1" type="ORF">SAMN05444365_1213</name>
</gene>
<sequence length="128" mass="13736">MAEGGVGRVLAEMAPALRRHAVEPHVELVTYPDSVESGDYVIRINGRTCVVWTPRDWVANSPWTVATVRPLAVLNDLLAEAGAVPRLYTLQTGGNDGEAWLLDPRAVAAITESGLFGEDETPALATQD</sequence>
<protein>
    <submittedName>
        <fullName evidence="1">Uncharacterized protein</fullName>
    </submittedName>
</protein>
<evidence type="ECO:0000313" key="2">
    <source>
        <dbReference type="Proteomes" id="UP000242415"/>
    </source>
</evidence>
<organism evidence="1 2">
    <name type="scientific">Micromonospora pattaloongensis</name>
    <dbReference type="NCBI Taxonomy" id="405436"/>
    <lineage>
        <taxon>Bacteria</taxon>
        <taxon>Bacillati</taxon>
        <taxon>Actinomycetota</taxon>
        <taxon>Actinomycetes</taxon>
        <taxon>Micromonosporales</taxon>
        <taxon>Micromonosporaceae</taxon>
        <taxon>Micromonospora</taxon>
    </lineage>
</organism>